<reference evidence="15" key="1">
    <citation type="journal article" date="2020" name="Plant J.">
        <title>Transposons played a major role in the diversification between the closely related almond and peach genomes: results from the almond genome sequence.</title>
        <authorList>
            <person name="Alioto T."/>
            <person name="Alexiou K.G."/>
            <person name="Bardil A."/>
            <person name="Barteri F."/>
            <person name="Castanera R."/>
            <person name="Cruz F."/>
            <person name="Dhingra A."/>
            <person name="Duval H."/>
            <person name="Fernandez I Marti A."/>
            <person name="Frias L."/>
            <person name="Galan B."/>
            <person name="Garcia J.L."/>
            <person name="Howad W."/>
            <person name="Gomez-Garrido J."/>
            <person name="Gut M."/>
            <person name="Julca I."/>
            <person name="Morata J."/>
            <person name="Puigdomenech P."/>
            <person name="Ribeca P."/>
            <person name="Rubio Cabetas M.J."/>
            <person name="Vlasova A."/>
            <person name="Wirthensohn M."/>
            <person name="Garcia-Mas J."/>
            <person name="Gabaldon T."/>
            <person name="Casacuberta J.M."/>
            <person name="Arus P."/>
        </authorList>
    </citation>
    <scope>NUCLEOTIDE SEQUENCE [LARGE SCALE GENOMIC DNA]</scope>
    <source>
        <strain evidence="15">cv. Texas</strain>
    </source>
</reference>
<sequence length="181" mass="20999">MKKIKVANPVFFYVFNLIIFGATLLCVHIVILIFPNVLIKDWLDKHAEYEAIVDGANIGLYQQNFADGGFSPSQLDAVVKELYNKSGGKWPLVVMHYRRFRGLVENPSYRKLVEEWMDKGILYATPSGSNDDWYWLYAAVKLKCLLVTNDEMRDHIFELLGSSFFFKWKDRHQVCVLGRPD</sequence>
<evidence type="ECO:0000259" key="13">
    <source>
        <dbReference type="Pfam" id="PF16953"/>
    </source>
</evidence>
<comment type="cofactor">
    <cofactor evidence="2">
        <name>Mg(2+)</name>
        <dbReference type="ChEBI" id="CHEBI:18420"/>
    </cofactor>
</comment>
<keyword evidence="11" id="KW-0464">Manganese</keyword>
<dbReference type="Pfam" id="PF16953">
    <property type="entry name" value="PRORP"/>
    <property type="match status" value="1"/>
</dbReference>
<dbReference type="InParanoid" id="A0A5E4GGM3"/>
<evidence type="ECO:0000256" key="3">
    <source>
        <dbReference type="ARBA" id="ARBA00007626"/>
    </source>
</evidence>
<dbReference type="Gramene" id="VVA38800">
    <property type="protein sequence ID" value="VVA38800"/>
    <property type="gene ID" value="Prudul26B023683"/>
</dbReference>
<keyword evidence="12" id="KW-1133">Transmembrane helix</keyword>
<keyword evidence="12" id="KW-0472">Membrane</keyword>
<dbReference type="EC" id="3.1.26.5" evidence="4"/>
<keyword evidence="9" id="KW-0862">Zinc</keyword>
<evidence type="ECO:0000256" key="1">
    <source>
        <dbReference type="ARBA" id="ARBA00000928"/>
    </source>
</evidence>
<comment type="similarity">
    <text evidence="3">Belongs to the PPR family. P subfamily.</text>
</comment>
<dbReference type="GO" id="GO:0001682">
    <property type="term" value="P:tRNA 5'-leader removal"/>
    <property type="evidence" value="ECO:0007669"/>
    <property type="project" value="UniProtKB-ARBA"/>
</dbReference>
<evidence type="ECO:0000256" key="4">
    <source>
        <dbReference type="ARBA" id="ARBA00012179"/>
    </source>
</evidence>
<protein>
    <recommendedName>
        <fullName evidence="4">ribonuclease P</fullName>
        <ecNumber evidence="4">3.1.26.5</ecNumber>
    </recommendedName>
</protein>
<dbReference type="Gene3D" id="3.40.50.11980">
    <property type="match status" value="1"/>
</dbReference>
<dbReference type="AlphaFoldDB" id="A0A5E4GGM3"/>
<dbReference type="GO" id="GO:0046872">
    <property type="term" value="F:metal ion binding"/>
    <property type="evidence" value="ECO:0007669"/>
    <property type="project" value="UniProtKB-KW"/>
</dbReference>
<evidence type="ECO:0000313" key="15">
    <source>
        <dbReference type="Proteomes" id="UP000327085"/>
    </source>
</evidence>
<evidence type="ECO:0000256" key="9">
    <source>
        <dbReference type="ARBA" id="ARBA00022833"/>
    </source>
</evidence>
<dbReference type="GO" id="GO:0004526">
    <property type="term" value="F:ribonuclease P activity"/>
    <property type="evidence" value="ECO:0007669"/>
    <property type="project" value="UniProtKB-EC"/>
</dbReference>
<evidence type="ECO:0000313" key="14">
    <source>
        <dbReference type="EMBL" id="VVA38800.1"/>
    </source>
</evidence>
<keyword evidence="6" id="KW-0479">Metal-binding</keyword>
<dbReference type="PANTHER" id="PTHR13547">
    <property type="match status" value="1"/>
</dbReference>
<feature type="domain" description="PRORP" evidence="13">
    <location>
        <begin position="40"/>
        <end position="175"/>
    </location>
</feature>
<evidence type="ECO:0000256" key="11">
    <source>
        <dbReference type="ARBA" id="ARBA00023211"/>
    </source>
</evidence>
<dbReference type="PANTHER" id="PTHR13547:SF13">
    <property type="entry name" value="PROTEINACEOUS RNASE P 2"/>
    <property type="match status" value="1"/>
</dbReference>
<accession>A0A5E4GGM3</accession>
<organism evidence="14 15">
    <name type="scientific">Prunus dulcis</name>
    <name type="common">Almond</name>
    <name type="synonym">Amygdalus dulcis</name>
    <dbReference type="NCBI Taxonomy" id="3755"/>
    <lineage>
        <taxon>Eukaryota</taxon>
        <taxon>Viridiplantae</taxon>
        <taxon>Streptophyta</taxon>
        <taxon>Embryophyta</taxon>
        <taxon>Tracheophyta</taxon>
        <taxon>Spermatophyta</taxon>
        <taxon>Magnoliopsida</taxon>
        <taxon>eudicotyledons</taxon>
        <taxon>Gunneridae</taxon>
        <taxon>Pentapetalae</taxon>
        <taxon>rosids</taxon>
        <taxon>fabids</taxon>
        <taxon>Rosales</taxon>
        <taxon>Rosaceae</taxon>
        <taxon>Amygdaloideae</taxon>
        <taxon>Amygdaleae</taxon>
        <taxon>Prunus</taxon>
    </lineage>
</organism>
<keyword evidence="12" id="KW-0812">Transmembrane</keyword>
<evidence type="ECO:0000256" key="12">
    <source>
        <dbReference type="SAM" id="Phobius"/>
    </source>
</evidence>
<keyword evidence="5" id="KW-0819">tRNA processing</keyword>
<evidence type="ECO:0000256" key="2">
    <source>
        <dbReference type="ARBA" id="ARBA00001946"/>
    </source>
</evidence>
<gene>
    <name evidence="14" type="ORF">ALMOND_2B023683</name>
</gene>
<evidence type="ECO:0000256" key="6">
    <source>
        <dbReference type="ARBA" id="ARBA00022723"/>
    </source>
</evidence>
<keyword evidence="7" id="KW-0677">Repeat</keyword>
<name>A0A5E4GGM3_PRUDU</name>
<dbReference type="InterPro" id="IPR031595">
    <property type="entry name" value="PRORP_C"/>
</dbReference>
<comment type="catalytic activity">
    <reaction evidence="1">
        <text>Endonucleolytic cleavage of RNA, removing 5'-extranucleotides from tRNA precursor.</text>
        <dbReference type="EC" id="3.1.26.5"/>
    </reaction>
</comment>
<keyword evidence="10" id="KW-0460">Magnesium</keyword>
<dbReference type="FunFam" id="3.40.50.11980:FF:000002">
    <property type="entry name" value="Proteinaceous RNase P 2"/>
    <property type="match status" value="1"/>
</dbReference>
<proteinExistence type="inferred from homology"/>
<feature type="transmembrane region" description="Helical" evidence="12">
    <location>
        <begin position="12"/>
        <end position="34"/>
    </location>
</feature>
<dbReference type="EMBL" id="CABIKO010000692">
    <property type="protein sequence ID" value="VVA38800.1"/>
    <property type="molecule type" value="Genomic_DNA"/>
</dbReference>
<evidence type="ECO:0000256" key="8">
    <source>
        <dbReference type="ARBA" id="ARBA00022801"/>
    </source>
</evidence>
<dbReference type="Proteomes" id="UP000327085">
    <property type="component" value="Chromosome 6"/>
</dbReference>
<evidence type="ECO:0000256" key="7">
    <source>
        <dbReference type="ARBA" id="ARBA00022737"/>
    </source>
</evidence>
<evidence type="ECO:0000256" key="5">
    <source>
        <dbReference type="ARBA" id="ARBA00022694"/>
    </source>
</evidence>
<evidence type="ECO:0000256" key="10">
    <source>
        <dbReference type="ARBA" id="ARBA00022842"/>
    </source>
</evidence>
<keyword evidence="8" id="KW-0378">Hydrolase</keyword>